<dbReference type="PANTHER" id="PTHR43158">
    <property type="entry name" value="SKFA PEPTIDE EXPORT ATP-BINDING PROTEIN SKFE"/>
    <property type="match status" value="1"/>
</dbReference>
<evidence type="ECO:0000256" key="1">
    <source>
        <dbReference type="ARBA" id="ARBA00022741"/>
    </source>
</evidence>
<dbReference type="PROSITE" id="PS50893">
    <property type="entry name" value="ABC_TRANSPORTER_2"/>
    <property type="match status" value="1"/>
</dbReference>
<dbReference type="FunCoup" id="A0A1D6PBN7">
    <property type="interactions" value="226"/>
</dbReference>
<dbReference type="SUPFAM" id="SSF52540">
    <property type="entry name" value="P-loop containing nucleoside triphosphate hydrolases"/>
    <property type="match status" value="1"/>
</dbReference>
<evidence type="ECO:0000256" key="2">
    <source>
        <dbReference type="ARBA" id="ARBA00022840"/>
    </source>
</evidence>
<dbReference type="SMART" id="SM00382">
    <property type="entry name" value="AAA"/>
    <property type="match status" value="1"/>
</dbReference>
<dbReference type="STRING" id="4577.A0A1D6PBN7"/>
<gene>
    <name evidence="3" type="ORF">ZEAMMB73_Zm00001d047583</name>
</gene>
<dbReference type="IntAct" id="A0A1D6PBN7">
    <property type="interactions" value="1"/>
</dbReference>
<dbReference type="EMBL" id="CM000785">
    <property type="protein sequence ID" value="AQL07045.1"/>
    <property type="molecule type" value="Genomic_DNA"/>
</dbReference>
<dbReference type="InterPro" id="IPR003593">
    <property type="entry name" value="AAA+_ATPase"/>
</dbReference>
<dbReference type="GO" id="GO:0016887">
    <property type="term" value="F:ATP hydrolysis activity"/>
    <property type="evidence" value="ECO:0007669"/>
    <property type="project" value="InterPro"/>
</dbReference>
<dbReference type="GO" id="GO:0005524">
    <property type="term" value="F:ATP binding"/>
    <property type="evidence" value="ECO:0007669"/>
    <property type="project" value="UniProtKB-KW"/>
</dbReference>
<dbReference type="Pfam" id="PF00005">
    <property type="entry name" value="ABC_tran"/>
    <property type="match status" value="1"/>
</dbReference>
<dbReference type="ExpressionAtlas" id="A0A1D6PBN7">
    <property type="expression patterns" value="baseline and differential"/>
</dbReference>
<dbReference type="PANTHER" id="PTHR43158:SF12">
    <property type="entry name" value="ABC TRANSPORTER FAMILY PROTEIN"/>
    <property type="match status" value="1"/>
</dbReference>
<evidence type="ECO:0000313" key="3">
    <source>
        <dbReference type="EMBL" id="AQL07045.1"/>
    </source>
</evidence>
<keyword evidence="2" id="KW-0067">ATP-binding</keyword>
<keyword evidence="1" id="KW-0547">Nucleotide-binding</keyword>
<organism evidence="3">
    <name type="scientific">Zea mays</name>
    <name type="common">Maize</name>
    <dbReference type="NCBI Taxonomy" id="4577"/>
    <lineage>
        <taxon>Eukaryota</taxon>
        <taxon>Viridiplantae</taxon>
        <taxon>Streptophyta</taxon>
        <taxon>Embryophyta</taxon>
        <taxon>Tracheophyta</taxon>
        <taxon>Spermatophyta</taxon>
        <taxon>Magnoliopsida</taxon>
        <taxon>Liliopsida</taxon>
        <taxon>Poales</taxon>
        <taxon>Poaceae</taxon>
        <taxon>PACMAD clade</taxon>
        <taxon>Panicoideae</taxon>
        <taxon>Andropogonodae</taxon>
        <taxon>Andropogoneae</taxon>
        <taxon>Tripsacinae</taxon>
        <taxon>Zea</taxon>
    </lineage>
</organism>
<protein>
    <submittedName>
        <fullName evidence="3">ABC transporter I family member 20</fullName>
    </submittedName>
</protein>
<dbReference type="InterPro" id="IPR027417">
    <property type="entry name" value="P-loop_NTPase"/>
</dbReference>
<name>A0A1D6PBN7_MAIZE</name>
<dbReference type="Gene3D" id="3.40.50.300">
    <property type="entry name" value="P-loop containing nucleotide triphosphate hydrolases"/>
    <property type="match status" value="1"/>
</dbReference>
<dbReference type="AlphaFoldDB" id="A0A1D6PBN7"/>
<dbReference type="InterPro" id="IPR003439">
    <property type="entry name" value="ABC_transporter-like_ATP-bd"/>
</dbReference>
<dbReference type="InParanoid" id="A0A1D6PBN7"/>
<proteinExistence type="predicted"/>
<reference evidence="3" key="1">
    <citation type="submission" date="2015-12" db="EMBL/GenBank/DDBJ databases">
        <title>Update maize B73 reference genome by single molecule sequencing technologies.</title>
        <authorList>
            <consortium name="Maize Genome Sequencing Project"/>
            <person name="Ware D."/>
        </authorList>
    </citation>
    <scope>NUCLEOTIDE SEQUENCE</scope>
    <source>
        <tissue evidence="3">Seedling</tissue>
    </source>
</reference>
<accession>A0A1D6PBN7</accession>
<sequence length="351" mass="38897">MAPTVEISHLTFTYPGIDGRPPPGAPPLIEDVCFSLDAGQRCLLLGSNGAGKTTILKILGGKHMVDPSMVRVLGRSAFHDTALTSSGDLSYLGGEWRRDVAFAGYQVNIQMDISAEKMIFGIAGVDPKRRDELIKAGRASPLHGSTGVRGSEFAGEEPPCDAQILDIDLTWRMHKASDGQRRRVQICMGLLKSFKVLLLDEITVDLDVLARSNLLSYLKKECEERGATIIYATHIFDGLDDWPTHIVYIAHGKLQLAVPLEKVKEMSQLSLMRTVESWLRKERNEDRRRRKERKEKGLPEFDKVVEGSRVIGDPAKNADRVINNGWAAGRLTSTIAGEENFVFSSNSVLRQ</sequence>